<dbReference type="KEGG" id="spph:KFK14_11460"/>
<evidence type="ECO:0000313" key="2">
    <source>
        <dbReference type="EMBL" id="QUT07946.1"/>
    </source>
</evidence>
<dbReference type="Proteomes" id="UP000681425">
    <property type="component" value="Chromosome"/>
</dbReference>
<accession>A0A975Q3P3</accession>
<protein>
    <submittedName>
        <fullName evidence="2">Uncharacterized protein</fullName>
    </submittedName>
</protein>
<organism evidence="2 3">
    <name type="scientific">Sphingobium phenoxybenzoativorans</name>
    <dbReference type="NCBI Taxonomy" id="1592790"/>
    <lineage>
        <taxon>Bacteria</taxon>
        <taxon>Pseudomonadati</taxon>
        <taxon>Pseudomonadota</taxon>
        <taxon>Alphaproteobacteria</taxon>
        <taxon>Sphingomonadales</taxon>
        <taxon>Sphingomonadaceae</taxon>
        <taxon>Sphingobium</taxon>
    </lineage>
</organism>
<keyword evidence="3" id="KW-1185">Reference proteome</keyword>
<proteinExistence type="predicted"/>
<dbReference type="EMBL" id="CP073910">
    <property type="protein sequence ID" value="QUT07946.1"/>
    <property type="molecule type" value="Genomic_DNA"/>
</dbReference>
<name>A0A975Q3P3_9SPHN</name>
<feature type="region of interest" description="Disordered" evidence="1">
    <location>
        <begin position="1"/>
        <end position="20"/>
    </location>
</feature>
<gene>
    <name evidence="2" type="ORF">KFK14_11460</name>
</gene>
<reference evidence="2" key="1">
    <citation type="submission" date="2021-04" db="EMBL/GenBank/DDBJ databases">
        <title>Isolation of p-tert-butylphenol degrading bacteria Sphingobium phenoxybenzoativorans Tas13 from active sludge.</title>
        <authorList>
            <person name="Li Y."/>
        </authorList>
    </citation>
    <scope>NUCLEOTIDE SEQUENCE</scope>
    <source>
        <strain evidence="2">Tas13</strain>
    </source>
</reference>
<evidence type="ECO:0000256" key="1">
    <source>
        <dbReference type="SAM" id="MobiDB-lite"/>
    </source>
</evidence>
<evidence type="ECO:0000313" key="3">
    <source>
        <dbReference type="Proteomes" id="UP000681425"/>
    </source>
</evidence>
<dbReference type="AlphaFoldDB" id="A0A975Q3P3"/>
<sequence length="93" mass="10786">MSGQRQARIKIEITRKPPPPPLDPFECLACRQMIERDPYTPEFQEPPICWQCAHAIGGRTQLAHLPYEAWGQFRKAQALLNLIKMEVAHVRKH</sequence>
<dbReference type="RefSeq" id="WP_212610896.1">
    <property type="nucleotide sequence ID" value="NZ_CP073910.1"/>
</dbReference>